<accession>A0A073JY09</accession>
<evidence type="ECO:0000313" key="3">
    <source>
        <dbReference type="Proteomes" id="UP000027822"/>
    </source>
</evidence>
<dbReference type="OrthoDB" id="2608125at2"/>
<dbReference type="Proteomes" id="UP000027822">
    <property type="component" value="Unassembled WGS sequence"/>
</dbReference>
<sequence length="114" mass="12138">MGSNYSGLSCCSNKTIVQDKVCLDWSIDGTGAVVVYTNNVTQEIVASGYVKYDVGVGDITVEFLVGTTPVETLTISPGSSAAFTVRRFTDIEITTAGVGEHQGEFCITLRYPIS</sequence>
<dbReference type="EMBL" id="JOTN01000009">
    <property type="protein sequence ID" value="KEK19107.1"/>
    <property type="molecule type" value="Genomic_DNA"/>
</dbReference>
<evidence type="ECO:0000313" key="2">
    <source>
        <dbReference type="EMBL" id="KEK19107.1"/>
    </source>
</evidence>
<protein>
    <recommendedName>
        <fullName evidence="1">Endospore appendages core domain-containing protein</fullName>
    </recommendedName>
</protein>
<name>A0A073JY09_9BACI</name>
<dbReference type="InterPro" id="IPR025055">
    <property type="entry name" value="Ena_core"/>
</dbReference>
<reference evidence="2 3" key="1">
    <citation type="submission" date="2014-06" db="EMBL/GenBank/DDBJ databases">
        <title>Draft genome sequence of Bacillus manliponensis JCM 15802 (MCCC 1A00708).</title>
        <authorList>
            <person name="Lai Q."/>
            <person name="Liu Y."/>
            <person name="Shao Z."/>
        </authorList>
    </citation>
    <scope>NUCLEOTIDE SEQUENCE [LARGE SCALE GENOMIC DNA]</scope>
    <source>
        <strain evidence="2 3">JCM 15802</strain>
    </source>
</reference>
<comment type="caution">
    <text evidence="2">The sequence shown here is derived from an EMBL/GenBank/DDBJ whole genome shotgun (WGS) entry which is preliminary data.</text>
</comment>
<dbReference type="eggNOG" id="ENOG50345D6">
    <property type="taxonomic scope" value="Bacteria"/>
</dbReference>
<organism evidence="2 3">
    <name type="scientific">Bacillus manliponensis</name>
    <dbReference type="NCBI Taxonomy" id="574376"/>
    <lineage>
        <taxon>Bacteria</taxon>
        <taxon>Bacillati</taxon>
        <taxon>Bacillota</taxon>
        <taxon>Bacilli</taxon>
        <taxon>Bacillales</taxon>
        <taxon>Bacillaceae</taxon>
        <taxon>Bacillus</taxon>
        <taxon>Bacillus cereus group</taxon>
    </lineage>
</organism>
<dbReference type="Pfam" id="PF13157">
    <property type="entry name" value="Enas"/>
    <property type="match status" value="1"/>
</dbReference>
<dbReference type="AlphaFoldDB" id="A0A073JY09"/>
<feature type="domain" description="Endospore appendages core" evidence="1">
    <location>
        <begin position="8"/>
        <end position="113"/>
    </location>
</feature>
<gene>
    <name evidence="2" type="ORF">BAMA_24150</name>
</gene>
<keyword evidence="3" id="KW-1185">Reference proteome</keyword>
<evidence type="ECO:0000259" key="1">
    <source>
        <dbReference type="Pfam" id="PF13157"/>
    </source>
</evidence>
<dbReference type="RefSeq" id="WP_034639380.1">
    <property type="nucleotide sequence ID" value="NZ_CBCSJC010000008.1"/>
</dbReference>
<proteinExistence type="predicted"/>